<dbReference type="EMBL" id="MCFI01000007">
    <property type="protein sequence ID" value="ORY83717.1"/>
    <property type="molecule type" value="Genomic_DNA"/>
</dbReference>
<dbReference type="GO" id="GO:0005634">
    <property type="term" value="C:nucleus"/>
    <property type="evidence" value="ECO:0007669"/>
    <property type="project" value="UniProtKB-SubCell"/>
</dbReference>
<dbReference type="PANTHER" id="PTHR23138:SF142">
    <property type="entry name" value="RAN-BINDING PROTEIN 3B-RELATED"/>
    <property type="match status" value="1"/>
</dbReference>
<evidence type="ECO:0000313" key="5">
    <source>
        <dbReference type="EMBL" id="ORY83717.1"/>
    </source>
</evidence>
<dbReference type="OMA" id="HERVANP"/>
<feature type="compositionally biased region" description="Low complexity" evidence="3">
    <location>
        <begin position="173"/>
        <end position="189"/>
    </location>
</feature>
<keyword evidence="2" id="KW-0539">Nucleus</keyword>
<dbReference type="InterPro" id="IPR000156">
    <property type="entry name" value="Ran_bind_dom"/>
</dbReference>
<evidence type="ECO:0000259" key="4">
    <source>
        <dbReference type="PROSITE" id="PS50196"/>
    </source>
</evidence>
<organism evidence="5 6">
    <name type="scientific">Protomyces lactucae-debilis</name>
    <dbReference type="NCBI Taxonomy" id="2754530"/>
    <lineage>
        <taxon>Eukaryota</taxon>
        <taxon>Fungi</taxon>
        <taxon>Dikarya</taxon>
        <taxon>Ascomycota</taxon>
        <taxon>Taphrinomycotina</taxon>
        <taxon>Taphrinomycetes</taxon>
        <taxon>Taphrinales</taxon>
        <taxon>Protomycetaceae</taxon>
        <taxon>Protomyces</taxon>
    </lineage>
</organism>
<keyword evidence="6" id="KW-1185">Reference proteome</keyword>
<dbReference type="SUPFAM" id="SSF50729">
    <property type="entry name" value="PH domain-like"/>
    <property type="match status" value="1"/>
</dbReference>
<feature type="compositionally biased region" description="Low complexity" evidence="3">
    <location>
        <begin position="132"/>
        <end position="165"/>
    </location>
</feature>
<evidence type="ECO:0000256" key="1">
    <source>
        <dbReference type="ARBA" id="ARBA00004123"/>
    </source>
</evidence>
<dbReference type="Gene3D" id="2.30.29.30">
    <property type="entry name" value="Pleckstrin-homology domain (PH domain)/Phosphotyrosine-binding domain (PTB)"/>
    <property type="match status" value="1"/>
</dbReference>
<feature type="compositionally biased region" description="Polar residues" evidence="3">
    <location>
        <begin position="69"/>
        <end position="87"/>
    </location>
</feature>
<dbReference type="Proteomes" id="UP000193685">
    <property type="component" value="Unassembled WGS sequence"/>
</dbReference>
<dbReference type="PANTHER" id="PTHR23138">
    <property type="entry name" value="RAN BINDING PROTEIN"/>
    <property type="match status" value="1"/>
</dbReference>
<proteinExistence type="predicted"/>
<comment type="caution">
    <text evidence="5">The sequence shown here is derived from an EMBL/GenBank/DDBJ whole genome shotgun (WGS) entry which is preliminary data.</text>
</comment>
<dbReference type="PROSITE" id="PS50196">
    <property type="entry name" value="RANBD1"/>
    <property type="match status" value="1"/>
</dbReference>
<feature type="compositionally biased region" description="Acidic residues" evidence="3">
    <location>
        <begin position="198"/>
        <end position="211"/>
    </location>
</feature>
<dbReference type="InterPro" id="IPR011993">
    <property type="entry name" value="PH-like_dom_sf"/>
</dbReference>
<dbReference type="RefSeq" id="XP_040726012.1">
    <property type="nucleotide sequence ID" value="XM_040866797.1"/>
</dbReference>
<comment type="subcellular location">
    <subcellularLocation>
        <location evidence="1">Nucleus</location>
    </subcellularLocation>
</comment>
<dbReference type="InterPro" id="IPR045255">
    <property type="entry name" value="RanBP1-like"/>
</dbReference>
<sequence>MADKIQKPMSETTLQERKDAILSESLKEKRQREEEDEDDASGAGQTTVAGGAEMKETDTDKAELPEEASTGSKEPTPPTSANGSSSSKAEEPAVTLEAEESPKDAPAANEPADQDLSVTKDTAPATDKPKVGFGSASGFATASGFGSASGFASAPGSSSGFNFGADKSQSSATGFGSLLGQQSGSSTFGNLLDKQEESGDEQEEETADDEQYVAVRGLERTIVPTGEEGETCIHTVKAKLYAINPEAANEGWKERGLGTLRVLEADKEGKEKRGSRLVMRADAVLRVILNMPLRNTYKLEDGGEALGEKTLKLFGVEDGKGVWIAMRVGSKQAAEELKGVLRRCLDLGEREKSEQENSEIEVA</sequence>
<feature type="compositionally biased region" description="Basic and acidic residues" evidence="3">
    <location>
        <begin position="53"/>
        <end position="64"/>
    </location>
</feature>
<dbReference type="OrthoDB" id="411251at2759"/>
<dbReference type="AlphaFoldDB" id="A0A1Y2FJE4"/>
<evidence type="ECO:0000256" key="2">
    <source>
        <dbReference type="ARBA" id="ARBA00023242"/>
    </source>
</evidence>
<accession>A0A1Y2FJE4</accession>
<evidence type="ECO:0000256" key="3">
    <source>
        <dbReference type="SAM" id="MobiDB-lite"/>
    </source>
</evidence>
<dbReference type="SMART" id="SM00160">
    <property type="entry name" value="RanBD"/>
    <property type="match status" value="1"/>
</dbReference>
<feature type="compositionally biased region" description="Basic and acidic residues" evidence="3">
    <location>
        <begin position="14"/>
        <end position="33"/>
    </location>
</feature>
<reference evidence="5 6" key="1">
    <citation type="submission" date="2016-07" db="EMBL/GenBank/DDBJ databases">
        <title>Pervasive Adenine N6-methylation of Active Genes in Fungi.</title>
        <authorList>
            <consortium name="DOE Joint Genome Institute"/>
            <person name="Mondo S.J."/>
            <person name="Dannebaum R.O."/>
            <person name="Kuo R.C."/>
            <person name="Labutti K."/>
            <person name="Haridas S."/>
            <person name="Kuo A."/>
            <person name="Salamov A."/>
            <person name="Ahrendt S.R."/>
            <person name="Lipzen A."/>
            <person name="Sullivan W."/>
            <person name="Andreopoulos W.B."/>
            <person name="Clum A."/>
            <person name="Lindquist E."/>
            <person name="Daum C."/>
            <person name="Ramamoorthy G.K."/>
            <person name="Gryganskyi A."/>
            <person name="Culley D."/>
            <person name="Magnuson J.K."/>
            <person name="James T.Y."/>
            <person name="O'Malley M.A."/>
            <person name="Stajich J.E."/>
            <person name="Spatafora J.W."/>
            <person name="Visel A."/>
            <person name="Grigoriev I.V."/>
        </authorList>
    </citation>
    <scope>NUCLEOTIDE SEQUENCE [LARGE SCALE GENOMIC DNA]</scope>
    <source>
        <strain evidence="5 6">12-1054</strain>
    </source>
</reference>
<evidence type="ECO:0000313" key="6">
    <source>
        <dbReference type="Proteomes" id="UP000193685"/>
    </source>
</evidence>
<dbReference type="Pfam" id="PF00638">
    <property type="entry name" value="Ran_BP1"/>
    <property type="match status" value="1"/>
</dbReference>
<dbReference type="STRING" id="56484.A0A1Y2FJE4"/>
<gene>
    <name evidence="5" type="ORF">BCR37DRAFT_276900</name>
</gene>
<dbReference type="GeneID" id="63783396"/>
<feature type="region of interest" description="Disordered" evidence="3">
    <location>
        <begin position="1"/>
        <end position="212"/>
    </location>
</feature>
<name>A0A1Y2FJE4_PROLT</name>
<feature type="domain" description="RanBD1" evidence="4">
    <location>
        <begin position="211"/>
        <end position="350"/>
    </location>
</feature>
<protein>
    <recommendedName>
        <fullName evidence="4">RanBD1 domain-containing protein</fullName>
    </recommendedName>
</protein>